<keyword evidence="2" id="KW-1185">Reference proteome</keyword>
<dbReference type="PROSITE" id="PS51257">
    <property type="entry name" value="PROKAR_LIPOPROTEIN"/>
    <property type="match status" value="1"/>
</dbReference>
<evidence type="ECO:0000313" key="2">
    <source>
        <dbReference type="Proteomes" id="UP000598146"/>
    </source>
</evidence>
<sequence>MGLRARGRFTLFLATVLTACTGPADVPAWERIDLPGASGVELHAAADCDGLWYVAGALRDTGGRTRPAAWTSTDAVTWQPVRFSPLPTSQYGPQNVISAVACAAGRVAMLGSAPGGAHGNPRVSTWRRLPDGRMAENAAPFETYGGDTAVDVAHLSAGPDGFAMAGNRSTGAAAWLSPDGTGYTLFENAPGLASDASGRTVARDAVALPDGRWALVGGRDDRAAAWFSRDGRRWESADPPAAGADWTELQRAVRVGDDVVAAGPRGTTFATWRLRGGAWTELGTFGGAPTGVRSLTATGDHLLAVAGGLWISADGADWQSRAVPETPVAATGRDRTLLVVTAGAAWRSTF</sequence>
<name>A0A931G878_9ACTN</name>
<dbReference type="SUPFAM" id="SSF50939">
    <property type="entry name" value="Sialidases"/>
    <property type="match status" value="1"/>
</dbReference>
<dbReference type="SUPFAM" id="SSF50965">
    <property type="entry name" value="Galactose oxidase, central domain"/>
    <property type="match status" value="1"/>
</dbReference>
<organism evidence="1 2">
    <name type="scientific">Actinoplanes aureus</name>
    <dbReference type="NCBI Taxonomy" id="2792083"/>
    <lineage>
        <taxon>Bacteria</taxon>
        <taxon>Bacillati</taxon>
        <taxon>Actinomycetota</taxon>
        <taxon>Actinomycetes</taxon>
        <taxon>Micromonosporales</taxon>
        <taxon>Micromonosporaceae</taxon>
        <taxon>Actinoplanes</taxon>
    </lineage>
</organism>
<proteinExistence type="predicted"/>
<dbReference type="InterPro" id="IPR011043">
    <property type="entry name" value="Gal_Oxase/kelch_b-propeller"/>
</dbReference>
<dbReference type="EMBL" id="JADQTO010000049">
    <property type="protein sequence ID" value="MBG0568979.1"/>
    <property type="molecule type" value="Genomic_DNA"/>
</dbReference>
<dbReference type="InterPro" id="IPR036278">
    <property type="entry name" value="Sialidase_sf"/>
</dbReference>
<evidence type="ECO:0000313" key="1">
    <source>
        <dbReference type="EMBL" id="MBG0568979.1"/>
    </source>
</evidence>
<comment type="caution">
    <text evidence="1">The sequence shown here is derived from an EMBL/GenBank/DDBJ whole genome shotgun (WGS) entry which is preliminary data.</text>
</comment>
<accession>A0A931G878</accession>
<reference evidence="1" key="1">
    <citation type="submission" date="2020-11" db="EMBL/GenBank/DDBJ databases">
        <title>Isolation and identification of active actinomycetes.</title>
        <authorList>
            <person name="Sun X."/>
        </authorList>
    </citation>
    <scope>NUCLEOTIDE SEQUENCE</scope>
    <source>
        <strain evidence="1">NEAU-A11</strain>
    </source>
</reference>
<gene>
    <name evidence="1" type="ORF">I4J89_46960</name>
</gene>
<dbReference type="Proteomes" id="UP000598146">
    <property type="component" value="Unassembled WGS sequence"/>
</dbReference>
<dbReference type="AlphaFoldDB" id="A0A931G878"/>
<dbReference type="RefSeq" id="WP_196420747.1">
    <property type="nucleotide sequence ID" value="NZ_JADQTO010000049.1"/>
</dbReference>
<protein>
    <submittedName>
        <fullName evidence="1">Uncharacterized protein</fullName>
    </submittedName>
</protein>